<keyword evidence="1" id="KW-1133">Transmembrane helix</keyword>
<sequence length="98" mass="10793">MHNSILEGAFPPALGASHLIKLGQNQMLCVQLLSLVHIIQIIIIIIFIQWLIIVVTISNIIYRGNSWSACLHVIGSWCVCNVVIFIDNSLIIEDIGSG</sequence>
<organism evidence="2">
    <name type="scientific">Rhizophora mucronata</name>
    <name type="common">Asiatic mangrove</name>
    <dbReference type="NCBI Taxonomy" id="61149"/>
    <lineage>
        <taxon>Eukaryota</taxon>
        <taxon>Viridiplantae</taxon>
        <taxon>Streptophyta</taxon>
        <taxon>Embryophyta</taxon>
        <taxon>Tracheophyta</taxon>
        <taxon>Spermatophyta</taxon>
        <taxon>Magnoliopsida</taxon>
        <taxon>eudicotyledons</taxon>
        <taxon>Gunneridae</taxon>
        <taxon>Pentapetalae</taxon>
        <taxon>rosids</taxon>
        <taxon>fabids</taxon>
        <taxon>Malpighiales</taxon>
        <taxon>Rhizophoraceae</taxon>
        <taxon>Rhizophora</taxon>
    </lineage>
</organism>
<keyword evidence="1" id="KW-0472">Membrane</keyword>
<protein>
    <recommendedName>
        <fullName evidence="3">Transmembrane protein</fullName>
    </recommendedName>
</protein>
<name>A0A2P2LP75_RHIMU</name>
<evidence type="ECO:0008006" key="3">
    <source>
        <dbReference type="Google" id="ProtNLM"/>
    </source>
</evidence>
<dbReference type="EMBL" id="GGEC01039297">
    <property type="protein sequence ID" value="MBX19781.1"/>
    <property type="molecule type" value="Transcribed_RNA"/>
</dbReference>
<proteinExistence type="predicted"/>
<keyword evidence="1" id="KW-0812">Transmembrane</keyword>
<dbReference type="AlphaFoldDB" id="A0A2P2LP75"/>
<evidence type="ECO:0000256" key="1">
    <source>
        <dbReference type="SAM" id="Phobius"/>
    </source>
</evidence>
<reference evidence="2" key="1">
    <citation type="submission" date="2018-02" db="EMBL/GenBank/DDBJ databases">
        <title>Rhizophora mucronata_Transcriptome.</title>
        <authorList>
            <person name="Meera S.P."/>
            <person name="Sreeshan A."/>
            <person name="Augustine A."/>
        </authorList>
    </citation>
    <scope>NUCLEOTIDE SEQUENCE</scope>
    <source>
        <tissue evidence="2">Leaf</tissue>
    </source>
</reference>
<evidence type="ECO:0000313" key="2">
    <source>
        <dbReference type="EMBL" id="MBX19781.1"/>
    </source>
</evidence>
<feature type="transmembrane region" description="Helical" evidence="1">
    <location>
        <begin position="35"/>
        <end position="57"/>
    </location>
</feature>
<accession>A0A2P2LP75</accession>
<feature type="transmembrane region" description="Helical" evidence="1">
    <location>
        <begin position="69"/>
        <end position="92"/>
    </location>
</feature>